<dbReference type="InterPro" id="IPR053185">
    <property type="entry name" value="SET_domain_protein"/>
</dbReference>
<dbReference type="AlphaFoldDB" id="A0A5N5DQ16"/>
<dbReference type="PANTHER" id="PTHR47332:SF4">
    <property type="entry name" value="SET DOMAIN-CONTAINING PROTEIN 5"/>
    <property type="match status" value="1"/>
</dbReference>
<reference evidence="2 4" key="3">
    <citation type="journal article" date="2019" name="Sci. Rep.">
        <title>A multi-omics analysis of the grapevine pathogen Lasiodiplodia theobromae reveals that temperature affects the expression of virulence- and pathogenicity-related genes.</title>
        <authorList>
            <person name="Felix C."/>
            <person name="Meneses R."/>
            <person name="Goncalves M.F.M."/>
            <person name="Tilleman L."/>
            <person name="Duarte A.S."/>
            <person name="Jorrin-Novo J.V."/>
            <person name="Van de Peer Y."/>
            <person name="Deforce D."/>
            <person name="Van Nieuwerburgh F."/>
            <person name="Esteves A.C."/>
            <person name="Alves A."/>
        </authorList>
    </citation>
    <scope>NUCLEOTIDE SEQUENCE [LARGE SCALE GENOMIC DNA]</scope>
    <source>
        <strain evidence="2 4">LA-SOL3</strain>
    </source>
</reference>
<dbReference type="OrthoDB" id="265717at2759"/>
<proteinExistence type="predicted"/>
<evidence type="ECO:0000313" key="4">
    <source>
        <dbReference type="Proteomes" id="UP000325902"/>
    </source>
</evidence>
<keyword evidence="4" id="KW-1185">Reference proteome</keyword>
<dbReference type="Gene3D" id="1.10.220.160">
    <property type="match status" value="1"/>
</dbReference>
<dbReference type="EMBL" id="MDYX01000040">
    <property type="protein sequence ID" value="KAF9630505.1"/>
    <property type="molecule type" value="Genomic_DNA"/>
</dbReference>
<dbReference type="InterPro" id="IPR046341">
    <property type="entry name" value="SET_dom_sf"/>
</dbReference>
<comment type="caution">
    <text evidence="2">The sequence shown here is derived from an EMBL/GenBank/DDBJ whole genome shotgun (WGS) entry which is preliminary data.</text>
</comment>
<accession>A0A5N5DQ16</accession>
<dbReference type="PROSITE" id="PS50280">
    <property type="entry name" value="SET"/>
    <property type="match status" value="1"/>
</dbReference>
<feature type="domain" description="SET" evidence="1">
    <location>
        <begin position="1"/>
        <end position="167"/>
    </location>
</feature>
<dbReference type="SUPFAM" id="SSF82199">
    <property type="entry name" value="SET domain"/>
    <property type="match status" value="1"/>
</dbReference>
<dbReference type="Pfam" id="PF00856">
    <property type="entry name" value="SET"/>
    <property type="match status" value="1"/>
</dbReference>
<evidence type="ECO:0000313" key="2">
    <source>
        <dbReference type="EMBL" id="KAB2578992.1"/>
    </source>
</evidence>
<name>A0A5N5DQ16_9PEZI</name>
<evidence type="ECO:0000259" key="1">
    <source>
        <dbReference type="PROSITE" id="PS50280"/>
    </source>
</evidence>
<gene>
    <name evidence="2" type="primary">set5</name>
    <name evidence="3" type="ORF">BFW01_g1067</name>
    <name evidence="2" type="ORF">DBV05_g2311</name>
</gene>
<organism evidence="2 4">
    <name type="scientific">Lasiodiplodia theobromae</name>
    <dbReference type="NCBI Taxonomy" id="45133"/>
    <lineage>
        <taxon>Eukaryota</taxon>
        <taxon>Fungi</taxon>
        <taxon>Dikarya</taxon>
        <taxon>Ascomycota</taxon>
        <taxon>Pezizomycotina</taxon>
        <taxon>Dothideomycetes</taxon>
        <taxon>Dothideomycetes incertae sedis</taxon>
        <taxon>Botryosphaeriales</taxon>
        <taxon>Botryosphaeriaceae</taxon>
        <taxon>Lasiodiplodia</taxon>
    </lineage>
</organism>
<dbReference type="Proteomes" id="UP000325902">
    <property type="component" value="Unassembled WGS sequence"/>
</dbReference>
<dbReference type="InterPro" id="IPR001214">
    <property type="entry name" value="SET_dom"/>
</dbReference>
<dbReference type="CDD" id="cd20071">
    <property type="entry name" value="SET_SMYD"/>
    <property type="match status" value="1"/>
</dbReference>
<reference evidence="3" key="2">
    <citation type="journal article" date="2018" name="DNA Res.">
        <title>Comparative genome and transcriptome analyses reveal adaptations to opportunistic infections in woody plant degrading pathogens of Botryosphaeriaceae.</title>
        <authorList>
            <person name="Yan J.Y."/>
            <person name="Zhao W.S."/>
            <person name="Chen Z."/>
            <person name="Xing Q.K."/>
            <person name="Zhang W."/>
            <person name="Chethana K.W.T."/>
            <person name="Xue M.F."/>
            <person name="Xu J.P."/>
            <person name="Phillips A.J.L."/>
            <person name="Wang Y."/>
            <person name="Liu J.H."/>
            <person name="Liu M."/>
            <person name="Zhou Y."/>
            <person name="Jayawardena R.S."/>
            <person name="Manawasinghe I.S."/>
            <person name="Huang J.B."/>
            <person name="Qiao G.H."/>
            <person name="Fu C.Y."/>
            <person name="Guo F.F."/>
            <person name="Dissanayake A.J."/>
            <person name="Peng Y.L."/>
            <person name="Hyde K.D."/>
            <person name="Li X.H."/>
        </authorList>
    </citation>
    <scope>NUCLEOTIDE SEQUENCE</scope>
    <source>
        <strain evidence="3">CSS-01s</strain>
    </source>
</reference>
<sequence>MALYEFRQVPGRGTATFATNNIPRGTKIMEEMPILVIQRREEGSNPFSVWSHFLLRSQDEREAYLKLFPSTPNLETARTTIRNKLGDSLEKWTQDLEDIAYVTAIYWTNSFGASGHSDFDGAVYELNSRLNHNCANNMMQTAYADGSQAMEATRNITAGEELFCTYVDVDSYETRQDKLSSYGFKCACPLCTIEKYIDGTPNIKVEVSGRTVDRDELEAIVCYFQIWFQYIQLAKREDKRLKQCDLYEISINDVVPHSEVVLEFLLQLLRLEDPVGDPVSYELALKNLDYWRKVVADLRGRYGSK</sequence>
<dbReference type="EMBL" id="VCHE01000009">
    <property type="protein sequence ID" value="KAB2578992.1"/>
    <property type="molecule type" value="Genomic_DNA"/>
</dbReference>
<reference evidence="3" key="1">
    <citation type="submission" date="2016-08" db="EMBL/GenBank/DDBJ databases">
        <authorList>
            <person name="Yan J."/>
        </authorList>
    </citation>
    <scope>NUCLEOTIDE SEQUENCE</scope>
    <source>
        <strain evidence="3">CSS-01s</strain>
    </source>
</reference>
<dbReference type="Gene3D" id="2.170.270.10">
    <property type="entry name" value="SET domain"/>
    <property type="match status" value="1"/>
</dbReference>
<dbReference type="Proteomes" id="UP000627934">
    <property type="component" value="Unassembled WGS sequence"/>
</dbReference>
<dbReference type="PANTHER" id="PTHR47332">
    <property type="entry name" value="SET DOMAIN-CONTAINING PROTEIN 5"/>
    <property type="match status" value="1"/>
</dbReference>
<evidence type="ECO:0000313" key="3">
    <source>
        <dbReference type="EMBL" id="KAF9630505.1"/>
    </source>
</evidence>
<protein>
    <submittedName>
        <fullName evidence="2">SET domain-containing protein 5</fullName>
    </submittedName>
    <submittedName>
        <fullName evidence="3">Set domain containing protein</fullName>
    </submittedName>
</protein>